<evidence type="ECO:0000313" key="8">
    <source>
        <dbReference type="Proteomes" id="UP000675781"/>
    </source>
</evidence>
<dbReference type="Pfam" id="PF17754">
    <property type="entry name" value="TetR_C_14"/>
    <property type="match status" value="1"/>
</dbReference>
<feature type="domain" description="HTH tetR-type" evidence="6">
    <location>
        <begin position="26"/>
        <end position="86"/>
    </location>
</feature>
<organism evidence="7 8">
    <name type="scientific">Actinospica durhamensis</name>
    <dbReference type="NCBI Taxonomy" id="1508375"/>
    <lineage>
        <taxon>Bacteria</taxon>
        <taxon>Bacillati</taxon>
        <taxon>Actinomycetota</taxon>
        <taxon>Actinomycetes</taxon>
        <taxon>Catenulisporales</taxon>
        <taxon>Actinospicaceae</taxon>
        <taxon>Actinospica</taxon>
    </lineage>
</organism>
<dbReference type="GO" id="GO:0003700">
    <property type="term" value="F:DNA-binding transcription factor activity"/>
    <property type="evidence" value="ECO:0007669"/>
    <property type="project" value="TreeGrafter"/>
</dbReference>
<name>A0A941EQ66_9ACTN</name>
<dbReference type="PANTHER" id="PTHR30055">
    <property type="entry name" value="HTH-TYPE TRANSCRIPTIONAL REGULATOR RUTR"/>
    <property type="match status" value="1"/>
</dbReference>
<comment type="caution">
    <text evidence="7">The sequence shown here is derived from an EMBL/GenBank/DDBJ whole genome shotgun (WGS) entry which is preliminary data.</text>
</comment>
<dbReference type="Gene3D" id="1.10.357.10">
    <property type="entry name" value="Tetracycline Repressor, domain 2"/>
    <property type="match status" value="1"/>
</dbReference>
<dbReference type="PANTHER" id="PTHR30055:SF238">
    <property type="entry name" value="MYCOFACTOCIN BIOSYNTHESIS TRANSCRIPTIONAL REGULATOR MFTR-RELATED"/>
    <property type="match status" value="1"/>
</dbReference>
<evidence type="ECO:0000256" key="4">
    <source>
        <dbReference type="PROSITE-ProRule" id="PRU00335"/>
    </source>
</evidence>
<dbReference type="InterPro" id="IPR041347">
    <property type="entry name" value="MftR_C"/>
</dbReference>
<protein>
    <submittedName>
        <fullName evidence="7">TetR family transcriptional regulator</fullName>
    </submittedName>
</protein>
<dbReference type="SUPFAM" id="SSF46689">
    <property type="entry name" value="Homeodomain-like"/>
    <property type="match status" value="1"/>
</dbReference>
<evidence type="ECO:0000256" key="3">
    <source>
        <dbReference type="ARBA" id="ARBA00023163"/>
    </source>
</evidence>
<dbReference type="RefSeq" id="WP_212529037.1">
    <property type="nucleotide sequence ID" value="NZ_JAGSOG010000061.1"/>
</dbReference>
<reference evidence="7" key="1">
    <citation type="submission" date="2021-04" db="EMBL/GenBank/DDBJ databases">
        <title>Genome based classification of Actinospica acidithermotolerans sp. nov., an actinobacterium isolated from an Indonesian hot spring.</title>
        <authorList>
            <person name="Kusuma A.B."/>
            <person name="Putra K.E."/>
            <person name="Nafisah S."/>
            <person name="Loh J."/>
            <person name="Nouioui I."/>
            <person name="Goodfellow M."/>
        </authorList>
    </citation>
    <scope>NUCLEOTIDE SEQUENCE</scope>
    <source>
        <strain evidence="7">CSCA 57</strain>
    </source>
</reference>
<dbReference type="InterPro" id="IPR009057">
    <property type="entry name" value="Homeodomain-like_sf"/>
</dbReference>
<keyword evidence="3" id="KW-0804">Transcription</keyword>
<sequence length="233" mass="25162">MTRTRHGGGSAGAAEISGDRRRLRSRETRHAISTAAADLVLERGLGAVGVEDIAERAHVVRRTFSRHFAGKEEAVLDATRDDGVRINQALRARPASEPPLTAYRAAVDEWLAEHELLDAVAYTRWRDLVRLTEREPTLFAAYERIRVDAQDESVAVLAERMGCDAESDFRPALVVWAAAGALTAALRAWARQEHDQAAGLRAWVRQAYGALVIQVAADAAAGSGEVSSAGEGA</sequence>
<dbReference type="GO" id="GO:0000976">
    <property type="term" value="F:transcription cis-regulatory region binding"/>
    <property type="evidence" value="ECO:0007669"/>
    <property type="project" value="TreeGrafter"/>
</dbReference>
<dbReference type="InterPro" id="IPR050109">
    <property type="entry name" value="HTH-type_TetR-like_transc_reg"/>
</dbReference>
<evidence type="ECO:0000259" key="6">
    <source>
        <dbReference type="PROSITE" id="PS50977"/>
    </source>
</evidence>
<feature type="compositionally biased region" description="Basic and acidic residues" evidence="5">
    <location>
        <begin position="17"/>
        <end position="26"/>
    </location>
</feature>
<keyword evidence="2 4" id="KW-0238">DNA-binding</keyword>
<gene>
    <name evidence="7" type="ORF">KDL01_14685</name>
</gene>
<dbReference type="AlphaFoldDB" id="A0A941EQ66"/>
<feature type="DNA-binding region" description="H-T-H motif" evidence="4">
    <location>
        <begin position="49"/>
        <end position="68"/>
    </location>
</feature>
<dbReference type="InterPro" id="IPR001647">
    <property type="entry name" value="HTH_TetR"/>
</dbReference>
<dbReference type="EMBL" id="JAGSOG010000061">
    <property type="protein sequence ID" value="MBR7834517.1"/>
    <property type="molecule type" value="Genomic_DNA"/>
</dbReference>
<evidence type="ECO:0000256" key="1">
    <source>
        <dbReference type="ARBA" id="ARBA00023015"/>
    </source>
</evidence>
<feature type="region of interest" description="Disordered" evidence="5">
    <location>
        <begin position="1"/>
        <end position="26"/>
    </location>
</feature>
<dbReference type="PROSITE" id="PS50977">
    <property type="entry name" value="HTH_TETR_2"/>
    <property type="match status" value="1"/>
</dbReference>
<dbReference type="Gene3D" id="1.10.10.60">
    <property type="entry name" value="Homeodomain-like"/>
    <property type="match status" value="1"/>
</dbReference>
<evidence type="ECO:0000313" key="7">
    <source>
        <dbReference type="EMBL" id="MBR7834517.1"/>
    </source>
</evidence>
<dbReference type="Proteomes" id="UP000675781">
    <property type="component" value="Unassembled WGS sequence"/>
</dbReference>
<accession>A0A941EQ66</accession>
<keyword evidence="8" id="KW-1185">Reference proteome</keyword>
<proteinExistence type="predicted"/>
<keyword evidence="1" id="KW-0805">Transcription regulation</keyword>
<evidence type="ECO:0000256" key="2">
    <source>
        <dbReference type="ARBA" id="ARBA00023125"/>
    </source>
</evidence>
<dbReference type="Pfam" id="PF00440">
    <property type="entry name" value="TetR_N"/>
    <property type="match status" value="1"/>
</dbReference>
<evidence type="ECO:0000256" key="5">
    <source>
        <dbReference type="SAM" id="MobiDB-lite"/>
    </source>
</evidence>